<evidence type="ECO:0000313" key="3">
    <source>
        <dbReference type="Proteomes" id="UP000075901"/>
    </source>
</evidence>
<sequence>MFAMVDRKLMLKIAHRLLGDTSKSPSETPPLTSCPAGSNLEPPASPPPAMMNNAGSVPNASGGTNNNIEYPELSRILCSFSGSDMMPTPEFVQVHQHMQNIIQHKGGSNVSMLLRI</sequence>
<accession>A0A182SB34</accession>
<name>A0A182SB34_9DIPT</name>
<feature type="region of interest" description="Disordered" evidence="1">
    <location>
        <begin position="18"/>
        <end position="66"/>
    </location>
</feature>
<protein>
    <submittedName>
        <fullName evidence="2">Uncharacterized protein</fullName>
    </submittedName>
</protein>
<dbReference type="Proteomes" id="UP000075901">
    <property type="component" value="Unassembled WGS sequence"/>
</dbReference>
<keyword evidence="3" id="KW-1185">Reference proteome</keyword>
<evidence type="ECO:0000256" key="1">
    <source>
        <dbReference type="SAM" id="MobiDB-lite"/>
    </source>
</evidence>
<reference evidence="3" key="1">
    <citation type="submission" date="2013-09" db="EMBL/GenBank/DDBJ databases">
        <title>The Genome Sequence of Anopheles maculatus species B.</title>
        <authorList>
            <consortium name="The Broad Institute Genomics Platform"/>
            <person name="Neafsey D.E."/>
            <person name="Besansky N."/>
            <person name="Howell P."/>
            <person name="Walton C."/>
            <person name="Young S.K."/>
            <person name="Zeng Q."/>
            <person name="Gargeya S."/>
            <person name="Fitzgerald M."/>
            <person name="Haas B."/>
            <person name="Abouelleil A."/>
            <person name="Allen A.W."/>
            <person name="Alvarado L."/>
            <person name="Arachchi H.M."/>
            <person name="Berlin A.M."/>
            <person name="Chapman S.B."/>
            <person name="Gainer-Dewar J."/>
            <person name="Goldberg J."/>
            <person name="Griggs A."/>
            <person name="Gujja S."/>
            <person name="Hansen M."/>
            <person name="Howarth C."/>
            <person name="Imamovic A."/>
            <person name="Ireland A."/>
            <person name="Larimer J."/>
            <person name="McCowan C."/>
            <person name="Murphy C."/>
            <person name="Pearson M."/>
            <person name="Poon T.W."/>
            <person name="Priest M."/>
            <person name="Roberts A."/>
            <person name="Saif S."/>
            <person name="Shea T."/>
            <person name="Sisk P."/>
            <person name="Sykes S."/>
            <person name="Wortman J."/>
            <person name="Nusbaum C."/>
            <person name="Birren B."/>
        </authorList>
    </citation>
    <scope>NUCLEOTIDE SEQUENCE [LARGE SCALE GENOMIC DNA]</scope>
    <source>
        <strain evidence="3">maculatus3</strain>
    </source>
</reference>
<evidence type="ECO:0000313" key="2">
    <source>
        <dbReference type="EnsemblMetazoa" id="AMAM003229-PA"/>
    </source>
</evidence>
<reference evidence="2" key="2">
    <citation type="submission" date="2020-05" db="UniProtKB">
        <authorList>
            <consortium name="EnsemblMetazoa"/>
        </authorList>
    </citation>
    <scope>IDENTIFICATION</scope>
    <source>
        <strain evidence="2">maculatus3</strain>
    </source>
</reference>
<feature type="compositionally biased region" description="Polar residues" evidence="1">
    <location>
        <begin position="55"/>
        <end position="66"/>
    </location>
</feature>
<dbReference type="VEuPathDB" id="VectorBase:AMAM003229"/>
<proteinExistence type="predicted"/>
<dbReference type="EnsemblMetazoa" id="AMAM003229-RA">
    <property type="protein sequence ID" value="AMAM003229-PA"/>
    <property type="gene ID" value="AMAM003229"/>
</dbReference>
<organism evidence="2 3">
    <name type="scientific">Anopheles maculatus</name>
    <dbReference type="NCBI Taxonomy" id="74869"/>
    <lineage>
        <taxon>Eukaryota</taxon>
        <taxon>Metazoa</taxon>
        <taxon>Ecdysozoa</taxon>
        <taxon>Arthropoda</taxon>
        <taxon>Hexapoda</taxon>
        <taxon>Insecta</taxon>
        <taxon>Pterygota</taxon>
        <taxon>Neoptera</taxon>
        <taxon>Endopterygota</taxon>
        <taxon>Diptera</taxon>
        <taxon>Nematocera</taxon>
        <taxon>Culicoidea</taxon>
        <taxon>Culicidae</taxon>
        <taxon>Anophelinae</taxon>
        <taxon>Anopheles</taxon>
        <taxon>Anopheles maculatus group</taxon>
    </lineage>
</organism>
<dbReference type="AlphaFoldDB" id="A0A182SB34"/>
<feature type="compositionally biased region" description="Polar residues" evidence="1">
    <location>
        <begin position="21"/>
        <end position="31"/>
    </location>
</feature>